<gene>
    <name evidence="1" type="ORF">RS030_192906</name>
</gene>
<dbReference type="EMBL" id="JAWDEY010000010">
    <property type="protein sequence ID" value="KAK6589853.1"/>
    <property type="molecule type" value="Genomic_DNA"/>
</dbReference>
<reference evidence="1 2" key="1">
    <citation type="submission" date="2023-10" db="EMBL/GenBank/DDBJ databases">
        <title>Comparative genomics analysis reveals potential genetic determinants of host preference in Cryptosporidium xiaoi.</title>
        <authorList>
            <person name="Xiao L."/>
            <person name="Li J."/>
        </authorList>
    </citation>
    <scope>NUCLEOTIDE SEQUENCE [LARGE SCALE GENOMIC DNA]</scope>
    <source>
        <strain evidence="1 2">52996</strain>
    </source>
</reference>
<evidence type="ECO:0000313" key="2">
    <source>
        <dbReference type="Proteomes" id="UP001311799"/>
    </source>
</evidence>
<protein>
    <submittedName>
        <fullName evidence="1">Uncharacterized protein</fullName>
    </submittedName>
</protein>
<name>A0AAV9XYP7_9CRYT</name>
<comment type="caution">
    <text evidence="1">The sequence shown here is derived from an EMBL/GenBank/DDBJ whole genome shotgun (WGS) entry which is preliminary data.</text>
</comment>
<dbReference type="Proteomes" id="UP001311799">
    <property type="component" value="Unassembled WGS sequence"/>
</dbReference>
<organism evidence="1 2">
    <name type="scientific">Cryptosporidium xiaoi</name>
    <dbReference type="NCBI Taxonomy" id="659607"/>
    <lineage>
        <taxon>Eukaryota</taxon>
        <taxon>Sar</taxon>
        <taxon>Alveolata</taxon>
        <taxon>Apicomplexa</taxon>
        <taxon>Conoidasida</taxon>
        <taxon>Coccidia</taxon>
        <taxon>Eucoccidiorida</taxon>
        <taxon>Eimeriorina</taxon>
        <taxon>Cryptosporidiidae</taxon>
        <taxon>Cryptosporidium</taxon>
    </lineage>
</organism>
<accession>A0AAV9XYP7</accession>
<sequence length="124" mass="14599">MLGQNKCDGNDYNSNNIKNPSFCSRGNNIERNCIKIQQEYIPQILEETLSVLKNLNEILDNYLIHTQDNQHSNDANATCNCKERLTHSDEDNVSGFKHLWLLERAQRKYQIKKFMNLLDKYKHL</sequence>
<evidence type="ECO:0000313" key="1">
    <source>
        <dbReference type="EMBL" id="KAK6589853.1"/>
    </source>
</evidence>
<keyword evidence="2" id="KW-1185">Reference proteome</keyword>
<dbReference type="AlphaFoldDB" id="A0AAV9XYP7"/>
<proteinExistence type="predicted"/>